<feature type="transmembrane region" description="Helical" evidence="1">
    <location>
        <begin position="130"/>
        <end position="152"/>
    </location>
</feature>
<keyword evidence="1" id="KW-0472">Membrane</keyword>
<proteinExistence type="predicted"/>
<name>A0A4P5PHI3_9ENTE</name>
<dbReference type="AlphaFoldDB" id="A0A4P5PHI3"/>
<accession>A0A4P5PHI3</accession>
<gene>
    <name evidence="2" type="ORF">NRIC_07640</name>
</gene>
<reference evidence="3" key="1">
    <citation type="submission" date="2019-02" db="EMBL/GenBank/DDBJ databases">
        <title>Draft genome sequence of Enterococcus sp. Gos25-1.</title>
        <authorList>
            <person name="Tanaka N."/>
            <person name="Shiwa Y."/>
            <person name="Fujita N."/>
        </authorList>
    </citation>
    <scope>NUCLEOTIDE SEQUENCE [LARGE SCALE GENOMIC DNA]</scope>
    <source>
        <strain evidence="3">Gos25-1</strain>
    </source>
</reference>
<sequence length="164" mass="18970">MKRKITFIMGISILFMFFLSALTIVVPRVFNVSPYIIGDDHMAPEYRKNGLVFVRKQSRDIRKGDLITYYENQGKAIKTRRVLTADNQLGGYFVKGDQMLQAEMGVIHARNIIGEPAFYVPYLGILMNDYYMNIIKLLLLLSSVFLTLATLFSQQDYHRNVFLE</sequence>
<evidence type="ECO:0000313" key="3">
    <source>
        <dbReference type="Proteomes" id="UP000290567"/>
    </source>
</evidence>
<feature type="transmembrane region" description="Helical" evidence="1">
    <location>
        <begin position="7"/>
        <end position="26"/>
    </location>
</feature>
<dbReference type="CDD" id="cd06462">
    <property type="entry name" value="Peptidase_S24_S26"/>
    <property type="match status" value="1"/>
</dbReference>
<comment type="caution">
    <text evidence="2">The sequence shown here is derived from an EMBL/GenBank/DDBJ whole genome shotgun (WGS) entry which is preliminary data.</text>
</comment>
<evidence type="ECO:0008006" key="4">
    <source>
        <dbReference type="Google" id="ProtNLM"/>
    </source>
</evidence>
<dbReference type="RefSeq" id="WP_227873730.1">
    <property type="nucleotide sequence ID" value="NZ_BJCC01000007.1"/>
</dbReference>
<evidence type="ECO:0000313" key="2">
    <source>
        <dbReference type="EMBL" id="GCF92873.1"/>
    </source>
</evidence>
<keyword evidence="3" id="KW-1185">Reference proteome</keyword>
<protein>
    <recommendedName>
        <fullName evidence="4">Signal peptidase I</fullName>
    </recommendedName>
</protein>
<keyword evidence="1" id="KW-1133">Transmembrane helix</keyword>
<evidence type="ECO:0000256" key="1">
    <source>
        <dbReference type="SAM" id="Phobius"/>
    </source>
</evidence>
<dbReference type="Proteomes" id="UP000290567">
    <property type="component" value="Unassembled WGS sequence"/>
</dbReference>
<keyword evidence="1" id="KW-0812">Transmembrane</keyword>
<dbReference type="EMBL" id="BJCC01000007">
    <property type="protein sequence ID" value="GCF92873.1"/>
    <property type="molecule type" value="Genomic_DNA"/>
</dbReference>
<organism evidence="2 3">
    <name type="scientific">Enterococcus florum</name>
    <dbReference type="NCBI Taxonomy" id="2480627"/>
    <lineage>
        <taxon>Bacteria</taxon>
        <taxon>Bacillati</taxon>
        <taxon>Bacillota</taxon>
        <taxon>Bacilli</taxon>
        <taxon>Lactobacillales</taxon>
        <taxon>Enterococcaceae</taxon>
        <taxon>Enterococcus</taxon>
    </lineage>
</organism>